<evidence type="ECO:0000313" key="4">
    <source>
        <dbReference type="Proteomes" id="UP000317778"/>
    </source>
</evidence>
<evidence type="ECO:0000313" key="3">
    <source>
        <dbReference type="EMBL" id="TKJ44314.1"/>
    </source>
</evidence>
<feature type="domain" description="UspA" evidence="2">
    <location>
        <begin position="1"/>
        <end position="139"/>
    </location>
</feature>
<accession>A0A532VAT1</accession>
<comment type="caution">
    <text evidence="3">The sequence shown here is derived from an EMBL/GenBank/DDBJ whole genome shotgun (WGS) entry which is preliminary data.</text>
</comment>
<evidence type="ECO:0000256" key="1">
    <source>
        <dbReference type="ARBA" id="ARBA00008791"/>
    </source>
</evidence>
<comment type="similarity">
    <text evidence="1">Belongs to the universal stress protein A family.</text>
</comment>
<dbReference type="PANTHER" id="PTHR46268">
    <property type="entry name" value="STRESS RESPONSE PROTEIN NHAX"/>
    <property type="match status" value="1"/>
</dbReference>
<dbReference type="AlphaFoldDB" id="A0A532VAT1"/>
<dbReference type="InterPro" id="IPR014729">
    <property type="entry name" value="Rossmann-like_a/b/a_fold"/>
</dbReference>
<proteinExistence type="inferred from homology"/>
<dbReference type="Proteomes" id="UP000317778">
    <property type="component" value="Unassembled WGS sequence"/>
</dbReference>
<name>A0A532VAT1_UNCT6</name>
<dbReference type="InterPro" id="IPR006015">
    <property type="entry name" value="Universal_stress_UspA"/>
</dbReference>
<dbReference type="CDD" id="cd00293">
    <property type="entry name" value="USP-like"/>
    <property type="match status" value="1"/>
</dbReference>
<dbReference type="Pfam" id="PF00582">
    <property type="entry name" value="Usp"/>
    <property type="match status" value="1"/>
</dbReference>
<dbReference type="EMBL" id="NJBO01000001">
    <property type="protein sequence ID" value="TKJ44314.1"/>
    <property type="molecule type" value="Genomic_DNA"/>
</dbReference>
<organism evidence="3 4">
    <name type="scientific">candidate division TA06 bacterium B3_TA06</name>
    <dbReference type="NCBI Taxonomy" id="2012487"/>
    <lineage>
        <taxon>Bacteria</taxon>
        <taxon>Bacteria division TA06</taxon>
    </lineage>
</organism>
<dbReference type="PANTHER" id="PTHR46268:SF6">
    <property type="entry name" value="UNIVERSAL STRESS PROTEIN UP12"/>
    <property type="match status" value="1"/>
</dbReference>
<gene>
    <name evidence="3" type="ORF">CEE36_00820</name>
</gene>
<dbReference type="InterPro" id="IPR006016">
    <property type="entry name" value="UspA"/>
</dbReference>
<reference evidence="3 4" key="1">
    <citation type="submission" date="2017-06" db="EMBL/GenBank/DDBJ databases">
        <title>Novel microbial phyla capable of carbon fixation and sulfur reduction in deep-sea sediments.</title>
        <authorList>
            <person name="Huang J."/>
            <person name="Baker B."/>
            <person name="Wang Y."/>
        </authorList>
    </citation>
    <scope>NUCLEOTIDE SEQUENCE [LARGE SCALE GENOMIC DNA]</scope>
    <source>
        <strain evidence="3">B3_TA06</strain>
    </source>
</reference>
<protein>
    <recommendedName>
        <fullName evidence="2">UspA domain-containing protein</fullName>
    </recommendedName>
</protein>
<dbReference type="PRINTS" id="PR01438">
    <property type="entry name" value="UNVRSLSTRESS"/>
</dbReference>
<evidence type="ECO:0000259" key="2">
    <source>
        <dbReference type="Pfam" id="PF00582"/>
    </source>
</evidence>
<dbReference type="SUPFAM" id="SSF52402">
    <property type="entry name" value="Adenine nucleotide alpha hydrolases-like"/>
    <property type="match status" value="1"/>
</dbReference>
<sequence>MFKKILIATDGSENSLRAAEVGRDIAACMNAEVTLVYAAYVPAMYSADLGSEIREALREEGRRILGATARLFDGSGLEPRRELLFDEKAEDGILRLLKERDYDLVILGSRGLDAQKRKALGSTSMRVIESAVCPVLIVH</sequence>
<dbReference type="Gene3D" id="3.40.50.620">
    <property type="entry name" value="HUPs"/>
    <property type="match status" value="1"/>
</dbReference>